<sequence length="193" mass="22556">MNRIKIEKQLFDQYGTELFKIYHKGHILPLENIQKGIAVSDIDHMWLEDYPYLSYPIFTQEPPVDEISHFFNEEKRFMVFASPVHVSEKEVKLGAYGLNQLFYYTPFDETDAVMHVNMPHSIADVIQVPILKICLKNQEVYPILPTGNSIGCEADGFFIREDDYYRPTIELDNRPIRVQEILEAFGIKNIQPK</sequence>
<dbReference type="AlphaFoldDB" id="A0A9D2F7F1"/>
<name>A0A9D2F7F1_9ENTE</name>
<comment type="caution">
    <text evidence="1">The sequence shown here is derived from an EMBL/GenBank/DDBJ whole genome shotgun (WGS) entry which is preliminary data.</text>
</comment>
<dbReference type="EMBL" id="DXBN01000127">
    <property type="protein sequence ID" value="HIZ53406.1"/>
    <property type="molecule type" value="Genomic_DNA"/>
</dbReference>
<evidence type="ECO:0000313" key="2">
    <source>
        <dbReference type="Proteomes" id="UP000824063"/>
    </source>
</evidence>
<organism evidence="1 2">
    <name type="scientific">Candidatus Enterococcus avicola</name>
    <dbReference type="NCBI Taxonomy" id="2838561"/>
    <lineage>
        <taxon>Bacteria</taxon>
        <taxon>Bacillati</taxon>
        <taxon>Bacillota</taxon>
        <taxon>Bacilli</taxon>
        <taxon>Lactobacillales</taxon>
        <taxon>Enterococcaceae</taxon>
        <taxon>Enterococcus</taxon>
    </lineage>
</organism>
<dbReference type="Proteomes" id="UP000824063">
    <property type="component" value="Unassembled WGS sequence"/>
</dbReference>
<reference evidence="1" key="2">
    <citation type="submission" date="2021-04" db="EMBL/GenBank/DDBJ databases">
        <authorList>
            <person name="Gilroy R."/>
        </authorList>
    </citation>
    <scope>NUCLEOTIDE SEQUENCE</scope>
    <source>
        <strain evidence="1">CHK172-16539</strain>
    </source>
</reference>
<accession>A0A9D2F7F1</accession>
<evidence type="ECO:0000313" key="1">
    <source>
        <dbReference type="EMBL" id="HIZ53406.1"/>
    </source>
</evidence>
<proteinExistence type="predicted"/>
<gene>
    <name evidence="1" type="ORF">IAA20_05650</name>
</gene>
<protein>
    <submittedName>
        <fullName evidence="1">Uncharacterized protein</fullName>
    </submittedName>
</protein>
<reference evidence="1" key="1">
    <citation type="journal article" date="2021" name="PeerJ">
        <title>Extensive microbial diversity within the chicken gut microbiome revealed by metagenomics and culture.</title>
        <authorList>
            <person name="Gilroy R."/>
            <person name="Ravi A."/>
            <person name="Getino M."/>
            <person name="Pursley I."/>
            <person name="Horton D.L."/>
            <person name="Alikhan N.F."/>
            <person name="Baker D."/>
            <person name="Gharbi K."/>
            <person name="Hall N."/>
            <person name="Watson M."/>
            <person name="Adriaenssens E.M."/>
            <person name="Foster-Nyarko E."/>
            <person name="Jarju S."/>
            <person name="Secka A."/>
            <person name="Antonio M."/>
            <person name="Oren A."/>
            <person name="Chaudhuri R.R."/>
            <person name="La Ragione R."/>
            <person name="Hildebrand F."/>
            <person name="Pallen M.J."/>
        </authorList>
    </citation>
    <scope>NUCLEOTIDE SEQUENCE</scope>
    <source>
        <strain evidence="1">CHK172-16539</strain>
    </source>
</reference>